<dbReference type="Proteomes" id="UP000256964">
    <property type="component" value="Unassembled WGS sequence"/>
</dbReference>
<dbReference type="CDD" id="cd06578">
    <property type="entry name" value="HemD"/>
    <property type="match status" value="1"/>
</dbReference>
<evidence type="ECO:0000313" key="2">
    <source>
        <dbReference type="EMBL" id="RDX54291.1"/>
    </source>
</evidence>
<dbReference type="GO" id="GO:0006782">
    <property type="term" value="P:protoporphyrinogen IX biosynthetic process"/>
    <property type="evidence" value="ECO:0007669"/>
    <property type="project" value="UniProtKB-UniPathway"/>
</dbReference>
<reference evidence="2 3" key="1">
    <citation type="journal article" date="2018" name="Biotechnol. Biofuels">
        <title>Integrative visual omics of the white-rot fungus Polyporus brumalis exposes the biotechnological potential of its oxidative enzymes for delignifying raw plant biomass.</title>
        <authorList>
            <person name="Miyauchi S."/>
            <person name="Rancon A."/>
            <person name="Drula E."/>
            <person name="Hage H."/>
            <person name="Chaduli D."/>
            <person name="Favel A."/>
            <person name="Grisel S."/>
            <person name="Henrissat B."/>
            <person name="Herpoel-Gimbert I."/>
            <person name="Ruiz-Duenas F.J."/>
            <person name="Chevret D."/>
            <person name="Hainaut M."/>
            <person name="Lin J."/>
            <person name="Wang M."/>
            <person name="Pangilinan J."/>
            <person name="Lipzen A."/>
            <person name="Lesage-Meessen L."/>
            <person name="Navarro D."/>
            <person name="Riley R."/>
            <person name="Grigoriev I.V."/>
            <person name="Zhou S."/>
            <person name="Raouche S."/>
            <person name="Rosso M.N."/>
        </authorList>
    </citation>
    <scope>NUCLEOTIDE SEQUENCE [LARGE SCALE GENOMIC DNA]</scope>
    <source>
        <strain evidence="2 3">BRFM 1820</strain>
    </source>
</reference>
<keyword evidence="3" id="KW-1185">Reference proteome</keyword>
<dbReference type="GO" id="GO:0005829">
    <property type="term" value="C:cytosol"/>
    <property type="evidence" value="ECO:0007669"/>
    <property type="project" value="TreeGrafter"/>
</dbReference>
<dbReference type="GO" id="GO:0006780">
    <property type="term" value="P:uroporphyrinogen III biosynthetic process"/>
    <property type="evidence" value="ECO:0007669"/>
    <property type="project" value="InterPro"/>
</dbReference>
<proteinExistence type="predicted"/>
<dbReference type="InterPro" id="IPR039793">
    <property type="entry name" value="UROS/Hem4"/>
</dbReference>
<dbReference type="Gene3D" id="3.40.50.10090">
    <property type="match status" value="2"/>
</dbReference>
<dbReference type="SUPFAM" id="SSF69618">
    <property type="entry name" value="HemD-like"/>
    <property type="match status" value="1"/>
</dbReference>
<dbReference type="PANTHER" id="PTHR12390:SF0">
    <property type="entry name" value="UROPORPHYRINOGEN-III SYNTHASE"/>
    <property type="match status" value="1"/>
</dbReference>
<dbReference type="GO" id="GO:0004852">
    <property type="term" value="F:uroporphyrinogen-III synthase activity"/>
    <property type="evidence" value="ECO:0007669"/>
    <property type="project" value="InterPro"/>
</dbReference>
<protein>
    <submittedName>
        <fullName evidence="2">Tetrapyrrole biosynthesis uroporphyrinogen III synthase</fullName>
    </submittedName>
</protein>
<gene>
    <name evidence="2" type="ORF">OH76DRAFT_1553014</name>
</gene>
<feature type="domain" description="Tetrapyrrole biosynthesis uroporphyrinogen III synthase" evidence="1">
    <location>
        <begin position="22"/>
        <end position="306"/>
    </location>
</feature>
<dbReference type="STRING" id="139420.A0A371DP34"/>
<accession>A0A371DP34</accession>
<dbReference type="EMBL" id="KZ857385">
    <property type="protein sequence ID" value="RDX54291.1"/>
    <property type="molecule type" value="Genomic_DNA"/>
</dbReference>
<dbReference type="PANTHER" id="PTHR12390">
    <property type="entry name" value="UROPORPHYRINOGEN III SYNTHASE"/>
    <property type="match status" value="1"/>
</dbReference>
<name>A0A371DP34_9APHY</name>
<dbReference type="UniPathway" id="UPA00251">
    <property type="reaction ID" value="UER00320"/>
</dbReference>
<evidence type="ECO:0000259" key="1">
    <source>
        <dbReference type="Pfam" id="PF02602"/>
    </source>
</evidence>
<dbReference type="InterPro" id="IPR003754">
    <property type="entry name" value="4pyrrol_synth_uPrphyn_synth"/>
</dbReference>
<evidence type="ECO:0000313" key="3">
    <source>
        <dbReference type="Proteomes" id="UP000256964"/>
    </source>
</evidence>
<dbReference type="OrthoDB" id="5595751at2759"/>
<organism evidence="2 3">
    <name type="scientific">Lentinus brumalis</name>
    <dbReference type="NCBI Taxonomy" id="2498619"/>
    <lineage>
        <taxon>Eukaryota</taxon>
        <taxon>Fungi</taxon>
        <taxon>Dikarya</taxon>
        <taxon>Basidiomycota</taxon>
        <taxon>Agaricomycotina</taxon>
        <taxon>Agaricomycetes</taxon>
        <taxon>Polyporales</taxon>
        <taxon>Polyporaceae</taxon>
        <taxon>Lentinus</taxon>
    </lineage>
</organism>
<sequence>MLNKVPRDVLLLRSPSEDGGFDKYEEAFRARGYRALSVPVLETVHTNIDKLSDIVRGGGLISQQREGRDREYAGVIITSGRACEAWRIVVEQLTVGDSDGREGEAGGWSMIPFYIVGQATAAALSAIHDSFTSSRFAPKDIRGAVESGSSERLAHFIASDLSARPDGAQGRKLFYLTGDKNRDTLPKILADAGIEVETLQVYATQGSSRFEEDLGNALEGVQDLDPNDDDRWWIVYFAPSSAKHVMPILSKQFDMPTTAKVEGQKAVTFRRARLAAIGPTTSTYLESELQLQVDVVAPKPNPDALAAGIASWDGKQ</sequence>
<dbReference type="Pfam" id="PF02602">
    <property type="entry name" value="HEM4"/>
    <property type="match status" value="1"/>
</dbReference>
<dbReference type="AlphaFoldDB" id="A0A371DP34"/>
<dbReference type="InterPro" id="IPR036108">
    <property type="entry name" value="4pyrrol_syn_uPrphyn_synt_sf"/>
</dbReference>